<feature type="domain" description="AB hydrolase-1" evidence="1">
    <location>
        <begin position="27"/>
        <end position="269"/>
    </location>
</feature>
<dbReference type="AlphaFoldDB" id="A0A1U9R529"/>
<dbReference type="InterPro" id="IPR000639">
    <property type="entry name" value="Epox_hydrolase-like"/>
</dbReference>
<proteinExistence type="predicted"/>
<dbReference type="KEGG" id="snw:BBN63_33695"/>
<keyword evidence="3" id="KW-1185">Reference proteome</keyword>
<dbReference type="Proteomes" id="UP000189677">
    <property type="component" value="Chromosome"/>
</dbReference>
<dbReference type="SUPFAM" id="SSF53474">
    <property type="entry name" value="alpha/beta-Hydrolases"/>
    <property type="match status" value="1"/>
</dbReference>
<evidence type="ECO:0000313" key="3">
    <source>
        <dbReference type="Proteomes" id="UP000189677"/>
    </source>
</evidence>
<reference evidence="2 3" key="1">
    <citation type="submission" date="2016-11" db="EMBL/GenBank/DDBJ databases">
        <title>Complete genome sequence of Streptomyces niveus SCSIO 3406.</title>
        <authorList>
            <person name="Zhu Q."/>
            <person name="Cheng W."/>
            <person name="Song Y."/>
            <person name="Li Q."/>
            <person name="Ju J."/>
        </authorList>
    </citation>
    <scope>NUCLEOTIDE SEQUENCE [LARGE SCALE GENOMIC DNA]</scope>
    <source>
        <strain evidence="2 3">SCSIO 3406</strain>
    </source>
</reference>
<dbReference type="PANTHER" id="PTHR42977:SF1">
    <property type="entry name" value="BLR6576 PROTEIN"/>
    <property type="match status" value="1"/>
</dbReference>
<dbReference type="Pfam" id="PF00561">
    <property type="entry name" value="Abhydrolase_1"/>
    <property type="match status" value="1"/>
</dbReference>
<name>A0A1U9R529_STRNV</name>
<dbReference type="PRINTS" id="PR00412">
    <property type="entry name" value="EPOXHYDRLASE"/>
</dbReference>
<dbReference type="Gene3D" id="3.40.50.1820">
    <property type="entry name" value="alpha/beta hydrolase"/>
    <property type="match status" value="1"/>
</dbReference>
<keyword evidence="2" id="KW-0378">Hydrolase</keyword>
<evidence type="ECO:0000259" key="1">
    <source>
        <dbReference type="Pfam" id="PF00561"/>
    </source>
</evidence>
<sequence>MVDVHHRYATVQGRQLFYREAGPADAPVLVLLHGFPTSSFMFRHLIPELADRYHVIAPDHLGFGLSDAPPVGEFDYTFDALADLTRQLLAGLGVSRYAIYVQDYGAPVGWRLALRDPDAITAVITQNGNGYEAGLVESFWEPARAYWREQTPETVGAIREAISLDTIKWQYLHGVPDPSLVSPDTWLHDHALVSRPGNDRVQLKLLLDYASNLPLYPSLHAYLRDRRPPLLAVWGENDEIFGPDGARAFADDVPDAQVRLLDGGHFLLESALDEVAELVREFLAKADLPAG</sequence>
<dbReference type="PANTHER" id="PTHR42977">
    <property type="entry name" value="HYDROLASE-RELATED"/>
    <property type="match status" value="1"/>
</dbReference>
<organism evidence="2 3">
    <name type="scientific">Streptomyces niveus</name>
    <name type="common">Streptomyces spheroides</name>
    <dbReference type="NCBI Taxonomy" id="193462"/>
    <lineage>
        <taxon>Bacteria</taxon>
        <taxon>Bacillati</taxon>
        <taxon>Actinomycetota</taxon>
        <taxon>Actinomycetes</taxon>
        <taxon>Kitasatosporales</taxon>
        <taxon>Streptomycetaceae</taxon>
        <taxon>Streptomyces</taxon>
    </lineage>
</organism>
<dbReference type="GO" id="GO:0004301">
    <property type="term" value="F:epoxide hydrolase activity"/>
    <property type="evidence" value="ECO:0007669"/>
    <property type="project" value="TreeGrafter"/>
</dbReference>
<dbReference type="InterPro" id="IPR029058">
    <property type="entry name" value="AB_hydrolase_fold"/>
</dbReference>
<dbReference type="InterPro" id="IPR051340">
    <property type="entry name" value="Haloalkane_dehalogenase"/>
</dbReference>
<dbReference type="InterPro" id="IPR000073">
    <property type="entry name" value="AB_hydrolase_1"/>
</dbReference>
<dbReference type="EMBL" id="CP018047">
    <property type="protein sequence ID" value="AQU71439.1"/>
    <property type="molecule type" value="Genomic_DNA"/>
</dbReference>
<protein>
    <submittedName>
        <fullName evidence="2">Alpha/beta hydrolase</fullName>
    </submittedName>
</protein>
<dbReference type="FunFam" id="3.40.50.1820:FF:000173">
    <property type="entry name" value="Alpha/beta hydrolase"/>
    <property type="match status" value="1"/>
</dbReference>
<gene>
    <name evidence="2" type="ORF">BBN63_33695</name>
</gene>
<dbReference type="RefSeq" id="WP_078080011.1">
    <property type="nucleotide sequence ID" value="NZ_CP018047.1"/>
</dbReference>
<evidence type="ECO:0000313" key="2">
    <source>
        <dbReference type="EMBL" id="AQU71439.1"/>
    </source>
</evidence>
<accession>A0A1U9R529</accession>
<dbReference type="OrthoDB" id="5431692at2"/>